<keyword evidence="2 5" id="KW-0812">Transmembrane</keyword>
<dbReference type="AlphaFoldDB" id="A0A097AN90"/>
<proteinExistence type="predicted"/>
<evidence type="ECO:0000259" key="7">
    <source>
        <dbReference type="Pfam" id="PF12698"/>
    </source>
</evidence>
<dbReference type="Gene3D" id="1.10.287.950">
    <property type="entry name" value="Methyl-accepting chemotaxis protein"/>
    <property type="match status" value="1"/>
</dbReference>
<feature type="transmembrane region" description="Helical" evidence="5">
    <location>
        <begin position="647"/>
        <end position="666"/>
    </location>
</feature>
<dbReference type="NCBIfam" id="TIGR03057">
    <property type="entry name" value="xxxLxxG_by_4"/>
    <property type="match status" value="2"/>
</dbReference>
<dbReference type="InterPro" id="IPR023908">
    <property type="entry name" value="xxxLxxG_rpt"/>
</dbReference>
<dbReference type="KEGG" id="tki:TKV_c00750"/>
<feature type="domain" description="ABC-2 type transporter transmembrane" evidence="6">
    <location>
        <begin position="545"/>
        <end position="692"/>
    </location>
</feature>
<dbReference type="InterPro" id="IPR013525">
    <property type="entry name" value="ABC2_TM"/>
</dbReference>
<protein>
    <submittedName>
        <fullName evidence="8">YhgE/Pip-like protein</fullName>
    </submittedName>
</protein>
<feature type="transmembrane region" description="Helical" evidence="5">
    <location>
        <begin position="546"/>
        <end position="566"/>
    </location>
</feature>
<dbReference type="GO" id="GO:0140359">
    <property type="term" value="F:ABC-type transporter activity"/>
    <property type="evidence" value="ECO:0007669"/>
    <property type="project" value="InterPro"/>
</dbReference>
<evidence type="ECO:0000313" key="9">
    <source>
        <dbReference type="Proteomes" id="UP000029669"/>
    </source>
</evidence>
<dbReference type="NCBIfam" id="TIGR03061">
    <property type="entry name" value="pip_yhgE_Nterm"/>
    <property type="match status" value="1"/>
</dbReference>
<dbReference type="InterPro" id="IPR051328">
    <property type="entry name" value="T7SS_ABC-Transporter"/>
</dbReference>
<reference evidence="9" key="1">
    <citation type="journal article" date="2015" name="Genome Announc.">
        <title>Whole-Genome Sequences of 80 Environmental and Clinical Isolates of Burkholderia pseudomallei.</title>
        <authorList>
            <person name="Johnson S.L."/>
            <person name="Baker A.L."/>
            <person name="Chain P.S."/>
            <person name="Currie B.J."/>
            <person name="Daligault H.E."/>
            <person name="Davenport K.W."/>
            <person name="Davis C.B."/>
            <person name="Inglis T.J."/>
            <person name="Kaestli M."/>
            <person name="Koren S."/>
            <person name="Mayo M."/>
            <person name="Merritt A.J."/>
            <person name="Price E.P."/>
            <person name="Sarovich D.S."/>
            <person name="Warner J."/>
            <person name="Rosovitz M.J."/>
        </authorList>
    </citation>
    <scope>NUCLEOTIDE SEQUENCE [LARGE SCALE GENOMIC DNA]</scope>
    <source>
        <strain evidence="9">DSM 2030</strain>
    </source>
</reference>
<dbReference type="SUPFAM" id="SSF58104">
    <property type="entry name" value="Methyl-accepting chemotaxis protein (MCP) signaling domain"/>
    <property type="match status" value="2"/>
</dbReference>
<dbReference type="PANTHER" id="PTHR43077:SF5">
    <property type="entry name" value="PHAGE INFECTION PROTEIN"/>
    <property type="match status" value="1"/>
</dbReference>
<accession>A0A097AN90</accession>
<dbReference type="InterPro" id="IPR017501">
    <property type="entry name" value="Phage_infect_YhgE_C"/>
</dbReference>
<feature type="transmembrane region" description="Helical" evidence="5">
    <location>
        <begin position="21"/>
        <end position="43"/>
    </location>
</feature>
<name>A0A097AN90_THEKI</name>
<dbReference type="Proteomes" id="UP000029669">
    <property type="component" value="Chromosome"/>
</dbReference>
<evidence type="ECO:0000256" key="3">
    <source>
        <dbReference type="ARBA" id="ARBA00022989"/>
    </source>
</evidence>
<dbReference type="OrthoDB" id="9811483at2"/>
<feature type="domain" description="ABC-2 type transporter transmembrane" evidence="7">
    <location>
        <begin position="25"/>
        <end position="200"/>
    </location>
</feature>
<dbReference type="Pfam" id="PF12698">
    <property type="entry name" value="ABC2_membrane_3"/>
    <property type="match status" value="1"/>
</dbReference>
<dbReference type="RefSeq" id="WP_049686151.1">
    <property type="nucleotide sequence ID" value="NZ_CP009170.1"/>
</dbReference>
<organism evidence="8 9">
    <name type="scientific">Thermoanaerobacter kivui</name>
    <name type="common">Acetogenium kivui</name>
    <dbReference type="NCBI Taxonomy" id="2325"/>
    <lineage>
        <taxon>Bacteria</taxon>
        <taxon>Bacillati</taxon>
        <taxon>Bacillota</taxon>
        <taxon>Clostridia</taxon>
        <taxon>Thermoanaerobacterales</taxon>
        <taxon>Thermoanaerobacteraceae</taxon>
        <taxon>Thermoanaerobacter</taxon>
    </lineage>
</organism>
<evidence type="ECO:0000256" key="4">
    <source>
        <dbReference type="ARBA" id="ARBA00023136"/>
    </source>
</evidence>
<dbReference type="HOGENOM" id="CLU_004534_1_0_9"/>
<feature type="transmembrane region" description="Helical" evidence="5">
    <location>
        <begin position="587"/>
        <end position="605"/>
    </location>
</feature>
<dbReference type="EMBL" id="CP009170">
    <property type="protein sequence ID" value="AIS51284.1"/>
    <property type="molecule type" value="Genomic_DNA"/>
</dbReference>
<dbReference type="InterPro" id="IPR017500">
    <property type="entry name" value="Phage_infect_YhgE_N"/>
</dbReference>
<keyword evidence="3 5" id="KW-1133">Transmembrane helix</keyword>
<evidence type="ECO:0000259" key="6">
    <source>
        <dbReference type="Pfam" id="PF01061"/>
    </source>
</evidence>
<evidence type="ECO:0000256" key="5">
    <source>
        <dbReference type="SAM" id="Phobius"/>
    </source>
</evidence>
<feature type="transmembrane region" description="Helical" evidence="5">
    <location>
        <begin position="701"/>
        <end position="723"/>
    </location>
</feature>
<sequence>MKAFKVAANEIEKIIKNRFRRVAVIVLAFMPLLYSFLYLYAFWDPYSKLDKLPVAVVNEDKGGIYEGKSQNFGNEIVQKLKDNKEFKWDFVDYKKGIDGLKGNKYYFMIRIPEDFTKNIISVNSSTPKKAIIEYITNDKKNFLATQIGNKAIENIQIEIASSIRKGYIDSIFKSVDELGSGLKEASEAENKLATGTLELYNGAQKLNSSMNTALDVSKQIKDGALSLNNGISQALNGSTALYNGTNLLSQKFSDASNTEALLNGMNSLQNGITGINQGLNDASNSAIKLKDGINSLVNGYNQVGQNVSSFASSVSQLGNGLSQISTALDGAQAALKDYIAKHPEASSDPELQKALIAIAQSNAGINSMSQNLNSGLTQVQKLNTVLAQLQQASNTINNGMDSLASGLSYMCQASSQLVDGSNKLYSGVAQLSVGINTAGEKLKEISNGLYSLNNGIKSLSDGSSKLYNGANSLYNGMALLKDGTRQFADGAKSLYDNQRILARKLSDAAEKIDSSGITTAKKDMINEPIILDTRRLYPVKNYGIGFAPYFIPLSLWVGSLILFFLIDIFDKEKYEGMNNVSIQLGKFMSLALVGILQSVVSSFVLVEGLKLDVHNLFYYYLINAVMSLTFIAIIQLFVMLFGIAGKFFAVVLLMLQLTSSGGTFPMELLPKFFNVINPYLPMTYGVAGLREAISGNSIGVILHNISMIAGFGVLFLLFIILLAEKADKIEITQRLKQI</sequence>
<dbReference type="Pfam" id="PF01061">
    <property type="entry name" value="ABC2_membrane"/>
    <property type="match status" value="1"/>
</dbReference>
<evidence type="ECO:0000256" key="2">
    <source>
        <dbReference type="ARBA" id="ARBA00022692"/>
    </source>
</evidence>
<evidence type="ECO:0000313" key="8">
    <source>
        <dbReference type="EMBL" id="AIS51284.1"/>
    </source>
</evidence>
<evidence type="ECO:0000256" key="1">
    <source>
        <dbReference type="ARBA" id="ARBA00004141"/>
    </source>
</evidence>
<dbReference type="PANTHER" id="PTHR43077">
    <property type="entry name" value="TRANSPORT PERMEASE YVFS-RELATED"/>
    <property type="match status" value="1"/>
</dbReference>
<comment type="subcellular location">
    <subcellularLocation>
        <location evidence="1">Membrane</location>
        <topology evidence="1">Multi-pass membrane protein</topology>
    </subcellularLocation>
</comment>
<dbReference type="NCBIfam" id="TIGR03062">
    <property type="entry name" value="pip_yhgE_Cterm"/>
    <property type="match status" value="1"/>
</dbReference>
<gene>
    <name evidence="8" type="ORF">TKV_c00750</name>
</gene>
<dbReference type="GO" id="GO:0016020">
    <property type="term" value="C:membrane"/>
    <property type="evidence" value="ECO:0007669"/>
    <property type="project" value="UniProtKB-SubCell"/>
</dbReference>
<dbReference type="eggNOG" id="COG1511">
    <property type="taxonomic scope" value="Bacteria"/>
</dbReference>
<keyword evidence="4 5" id="KW-0472">Membrane</keyword>
<feature type="transmembrane region" description="Helical" evidence="5">
    <location>
        <begin position="617"/>
        <end position="640"/>
    </location>
</feature>
<dbReference type="Gene3D" id="3.40.1710.10">
    <property type="entry name" value="abc type-2 transporter like domain"/>
    <property type="match status" value="1"/>
</dbReference>
<keyword evidence="9" id="KW-1185">Reference proteome</keyword>